<dbReference type="Gene3D" id="1.20.58.480">
    <property type="match status" value="1"/>
</dbReference>
<dbReference type="HOGENOM" id="CLU_3356985_0_0_5"/>
<proteinExistence type="predicted"/>
<dbReference type="STRING" id="314271.RB2654_15140"/>
<dbReference type="GO" id="GO:0020037">
    <property type="term" value="F:heme binding"/>
    <property type="evidence" value="ECO:0007669"/>
    <property type="project" value="InterPro"/>
</dbReference>
<dbReference type="InterPro" id="IPR004981">
    <property type="entry name" value="Trp_2_3_dOase"/>
</dbReference>
<organism evidence="1 2">
    <name type="scientific">Maritimibacter alkaliphilus HTCC2654</name>
    <dbReference type="NCBI Taxonomy" id="314271"/>
    <lineage>
        <taxon>Bacteria</taxon>
        <taxon>Pseudomonadati</taxon>
        <taxon>Pseudomonadota</taxon>
        <taxon>Alphaproteobacteria</taxon>
        <taxon>Rhodobacterales</taxon>
        <taxon>Roseobacteraceae</taxon>
        <taxon>Maritimibacter</taxon>
    </lineage>
</organism>
<dbReference type="GO" id="GO:0019441">
    <property type="term" value="P:L-tryptophan catabolic process to kynurenine"/>
    <property type="evidence" value="ECO:0007669"/>
    <property type="project" value="InterPro"/>
</dbReference>
<dbReference type="GO" id="GO:0046872">
    <property type="term" value="F:metal ion binding"/>
    <property type="evidence" value="ECO:0007669"/>
    <property type="project" value="InterPro"/>
</dbReference>
<dbReference type="Pfam" id="PF03301">
    <property type="entry name" value="Trp_dioxygenase"/>
    <property type="match status" value="1"/>
</dbReference>
<dbReference type="AlphaFoldDB" id="A3VH77"/>
<dbReference type="EMBL" id="AAMT01000008">
    <property type="protein sequence ID" value="EAQ12632.1"/>
    <property type="molecule type" value="Genomic_DNA"/>
</dbReference>
<comment type="caution">
    <text evidence="1">The sequence shown here is derived from an EMBL/GenBank/DDBJ whole genome shotgun (WGS) entry which is preliminary data.</text>
</comment>
<dbReference type="GO" id="GO:0004833">
    <property type="term" value="F:L-tryptophan 2,3-dioxygenase activity"/>
    <property type="evidence" value="ECO:0007669"/>
    <property type="project" value="InterPro"/>
</dbReference>
<evidence type="ECO:0000313" key="1">
    <source>
        <dbReference type="EMBL" id="EAQ12632.1"/>
    </source>
</evidence>
<name>A3VH77_9RHOB</name>
<keyword evidence="2" id="KW-1185">Reference proteome</keyword>
<sequence>MIGFKRGTGGTSGVTYLRKMLDVELFPELWHLRGEL</sequence>
<protein>
    <submittedName>
        <fullName evidence="1">Tryptophan 2,3-dioxygenase, putative</fullName>
    </submittedName>
</protein>
<evidence type="ECO:0000313" key="2">
    <source>
        <dbReference type="Proteomes" id="UP000002931"/>
    </source>
</evidence>
<gene>
    <name evidence="1" type="ORF">RB2654_15140</name>
</gene>
<accession>A3VH77</accession>
<keyword evidence="1" id="KW-0223">Dioxygenase</keyword>
<dbReference type="eggNOG" id="COG3483">
    <property type="taxonomic scope" value="Bacteria"/>
</dbReference>
<reference evidence="1 2" key="1">
    <citation type="journal article" date="2010" name="J. Bacteriol.">
        <title>Genome sequences of Pelagibaca bermudensis HTCC2601T and Maritimibacter alkaliphilus HTCC2654T, the type strains of two marine Roseobacter genera.</title>
        <authorList>
            <person name="Thrash J.C."/>
            <person name="Cho J.C."/>
            <person name="Ferriera S."/>
            <person name="Johnson J."/>
            <person name="Vergin K.L."/>
            <person name="Giovannoni S.J."/>
        </authorList>
    </citation>
    <scope>NUCLEOTIDE SEQUENCE [LARGE SCALE GENOMIC DNA]</scope>
    <source>
        <strain evidence="1 2">HTCC2654</strain>
    </source>
</reference>
<dbReference type="Proteomes" id="UP000002931">
    <property type="component" value="Unassembled WGS sequence"/>
</dbReference>
<dbReference type="InterPro" id="IPR037217">
    <property type="entry name" value="Trp/Indoleamine_2_3_dOase-like"/>
</dbReference>
<dbReference type="SUPFAM" id="SSF140959">
    <property type="entry name" value="Indolic compounds 2,3-dioxygenase-like"/>
    <property type="match status" value="1"/>
</dbReference>
<keyword evidence="1" id="KW-0560">Oxidoreductase</keyword>